<dbReference type="GO" id="GO:0000160">
    <property type="term" value="P:phosphorelay signal transduction system"/>
    <property type="evidence" value="ECO:0007669"/>
    <property type="project" value="InterPro"/>
</dbReference>
<comment type="caution">
    <text evidence="3">The sequence shown here is derived from an EMBL/GenBank/DDBJ whole genome shotgun (WGS) entry which is preliminary data.</text>
</comment>
<keyword evidence="4" id="KW-1185">Reference proteome</keyword>
<gene>
    <name evidence="3" type="ORF">GWK08_04915</name>
</gene>
<dbReference type="GO" id="GO:0004672">
    <property type="term" value="F:protein kinase activity"/>
    <property type="evidence" value="ECO:0007669"/>
    <property type="project" value="UniProtKB-ARBA"/>
</dbReference>
<evidence type="ECO:0000256" key="1">
    <source>
        <dbReference type="PROSITE-ProRule" id="PRU00110"/>
    </source>
</evidence>
<feature type="domain" description="HPt" evidence="2">
    <location>
        <begin position="16"/>
        <end position="107"/>
    </location>
</feature>
<name>A0A6P0ULJ5_9FLAO</name>
<accession>A0A6P0ULJ5</accession>
<dbReference type="InterPro" id="IPR036641">
    <property type="entry name" value="HPT_dom_sf"/>
</dbReference>
<organism evidence="3 4">
    <name type="scientific">Leptobacterium flavescens</name>
    <dbReference type="NCBI Taxonomy" id="472055"/>
    <lineage>
        <taxon>Bacteria</taxon>
        <taxon>Pseudomonadati</taxon>
        <taxon>Bacteroidota</taxon>
        <taxon>Flavobacteriia</taxon>
        <taxon>Flavobacteriales</taxon>
        <taxon>Flavobacteriaceae</taxon>
        <taxon>Leptobacterium</taxon>
    </lineage>
</organism>
<dbReference type="PROSITE" id="PS50894">
    <property type="entry name" value="HPT"/>
    <property type="match status" value="1"/>
</dbReference>
<feature type="modified residue" description="Phosphohistidine" evidence="1">
    <location>
        <position position="55"/>
    </location>
</feature>
<proteinExistence type="predicted"/>
<evidence type="ECO:0000313" key="4">
    <source>
        <dbReference type="Proteomes" id="UP000468581"/>
    </source>
</evidence>
<dbReference type="Gene3D" id="1.20.120.160">
    <property type="entry name" value="HPT domain"/>
    <property type="match status" value="1"/>
</dbReference>
<dbReference type="EMBL" id="JAABOO010000001">
    <property type="protein sequence ID" value="NER12769.1"/>
    <property type="molecule type" value="Genomic_DNA"/>
</dbReference>
<sequence length="107" mass="12501">MEQPNLLYIDDLAGNDSMFKQKLIQVIKEELPEEIKIYLENYDKGEFVKAAQNVHKLKHKISILGLTKGYAMANEFEHNLKNNIPPNNLHEEFKTLLEVMDDFIARQ</sequence>
<reference evidence="3 4" key="1">
    <citation type="submission" date="2020-01" db="EMBL/GenBank/DDBJ databases">
        <title>Leptobacterium flavescens.</title>
        <authorList>
            <person name="Wang G."/>
        </authorList>
    </citation>
    <scope>NUCLEOTIDE SEQUENCE [LARGE SCALE GENOMIC DNA]</scope>
    <source>
        <strain evidence="3 4">KCTC 22160</strain>
    </source>
</reference>
<keyword evidence="1" id="KW-0597">Phosphoprotein</keyword>
<evidence type="ECO:0000313" key="3">
    <source>
        <dbReference type="EMBL" id="NER12769.1"/>
    </source>
</evidence>
<evidence type="ECO:0000259" key="2">
    <source>
        <dbReference type="PROSITE" id="PS50894"/>
    </source>
</evidence>
<dbReference type="InterPro" id="IPR008207">
    <property type="entry name" value="Sig_transdc_His_kin_Hpt_dom"/>
</dbReference>
<dbReference type="Proteomes" id="UP000468581">
    <property type="component" value="Unassembled WGS sequence"/>
</dbReference>
<dbReference type="RefSeq" id="WP_163605779.1">
    <property type="nucleotide sequence ID" value="NZ_JAABOO010000001.1"/>
</dbReference>
<protein>
    <submittedName>
        <fullName evidence="3">Hpt domain-containing protein</fullName>
    </submittedName>
</protein>
<dbReference type="AlphaFoldDB" id="A0A6P0ULJ5"/>
<dbReference type="SUPFAM" id="SSF47226">
    <property type="entry name" value="Histidine-containing phosphotransfer domain, HPT domain"/>
    <property type="match status" value="1"/>
</dbReference>